<sequence length="248" mass="25552">MSTKPVRSKTVILRLSPKTLVAFPHEPAAAPTPEPKPASSPDTPAPQAADSSVNTPADSSTMNGTNTPSSLAPPAVGPNGKRKGPAPKKRTIAAVDGANGTNGTPKARGKPGPKSKKQKLGDMINDPNSTTPFAAPTPAQKLGPKANAGAINANLRSLDRTGKFKCRKWQKTGFRLRTFTGSVVELPSWKAPQRSSAFSEDVKSDSTGSSDSKIKDESSAISEKSGLTPAPRALDALASSPAPVPTAS</sequence>
<dbReference type="OrthoDB" id="4093188at2759"/>
<dbReference type="GO" id="GO:0006338">
    <property type="term" value="P:chromatin remodeling"/>
    <property type="evidence" value="ECO:0007669"/>
    <property type="project" value="InterPro"/>
</dbReference>
<dbReference type="PANTHER" id="PTHR28061">
    <property type="entry name" value="INO EIGHTY SUBUNIT 4"/>
    <property type="match status" value="1"/>
</dbReference>
<keyword evidence="3" id="KW-1185">Reference proteome</keyword>
<feature type="compositionally biased region" description="Basic residues" evidence="1">
    <location>
        <begin position="107"/>
        <end position="118"/>
    </location>
</feature>
<gene>
    <name evidence="2" type="ORF">FB567DRAFT_444882</name>
</gene>
<dbReference type="InterPro" id="IPR013175">
    <property type="entry name" value="INO80_su_Ies4"/>
</dbReference>
<evidence type="ECO:0000313" key="3">
    <source>
        <dbReference type="Proteomes" id="UP000813461"/>
    </source>
</evidence>
<dbReference type="PANTHER" id="PTHR28061:SF1">
    <property type="entry name" value="INO80 COMPLEX SUBUNIT 4"/>
    <property type="match status" value="1"/>
</dbReference>
<name>A0A8K0R615_9PLEO</name>
<dbReference type="Pfam" id="PF08193">
    <property type="entry name" value="INO80_Ies4"/>
    <property type="match status" value="1"/>
</dbReference>
<dbReference type="Proteomes" id="UP000813461">
    <property type="component" value="Unassembled WGS sequence"/>
</dbReference>
<dbReference type="GO" id="GO:0031011">
    <property type="term" value="C:Ino80 complex"/>
    <property type="evidence" value="ECO:0007669"/>
    <property type="project" value="InterPro"/>
</dbReference>
<protein>
    <submittedName>
        <fullName evidence="2">INO80 complex, subunit Ies4</fullName>
    </submittedName>
</protein>
<feature type="region of interest" description="Disordered" evidence="1">
    <location>
        <begin position="1"/>
        <end position="145"/>
    </location>
</feature>
<dbReference type="AlphaFoldDB" id="A0A8K0R615"/>
<evidence type="ECO:0000313" key="2">
    <source>
        <dbReference type="EMBL" id="KAH7086534.1"/>
    </source>
</evidence>
<feature type="region of interest" description="Disordered" evidence="1">
    <location>
        <begin position="185"/>
        <end position="248"/>
    </location>
</feature>
<comment type="caution">
    <text evidence="2">The sequence shown here is derived from an EMBL/GenBank/DDBJ whole genome shotgun (WGS) entry which is preliminary data.</text>
</comment>
<feature type="compositionally biased region" description="Polar residues" evidence="1">
    <location>
        <begin position="49"/>
        <end position="70"/>
    </location>
</feature>
<dbReference type="EMBL" id="JAGMVJ010000011">
    <property type="protein sequence ID" value="KAH7086534.1"/>
    <property type="molecule type" value="Genomic_DNA"/>
</dbReference>
<proteinExistence type="predicted"/>
<accession>A0A8K0R615</accession>
<organism evidence="2 3">
    <name type="scientific">Paraphoma chrysanthemicola</name>
    <dbReference type="NCBI Taxonomy" id="798071"/>
    <lineage>
        <taxon>Eukaryota</taxon>
        <taxon>Fungi</taxon>
        <taxon>Dikarya</taxon>
        <taxon>Ascomycota</taxon>
        <taxon>Pezizomycotina</taxon>
        <taxon>Dothideomycetes</taxon>
        <taxon>Pleosporomycetidae</taxon>
        <taxon>Pleosporales</taxon>
        <taxon>Pleosporineae</taxon>
        <taxon>Phaeosphaeriaceae</taxon>
        <taxon>Paraphoma</taxon>
    </lineage>
</organism>
<evidence type="ECO:0000256" key="1">
    <source>
        <dbReference type="SAM" id="MobiDB-lite"/>
    </source>
</evidence>
<feature type="compositionally biased region" description="Basic residues" evidence="1">
    <location>
        <begin position="80"/>
        <end position="91"/>
    </location>
</feature>
<reference evidence="2" key="1">
    <citation type="journal article" date="2021" name="Nat. Commun.">
        <title>Genetic determinants of endophytism in the Arabidopsis root mycobiome.</title>
        <authorList>
            <person name="Mesny F."/>
            <person name="Miyauchi S."/>
            <person name="Thiergart T."/>
            <person name="Pickel B."/>
            <person name="Atanasova L."/>
            <person name="Karlsson M."/>
            <person name="Huettel B."/>
            <person name="Barry K.W."/>
            <person name="Haridas S."/>
            <person name="Chen C."/>
            <person name="Bauer D."/>
            <person name="Andreopoulos W."/>
            <person name="Pangilinan J."/>
            <person name="LaButti K."/>
            <person name="Riley R."/>
            <person name="Lipzen A."/>
            <person name="Clum A."/>
            <person name="Drula E."/>
            <person name="Henrissat B."/>
            <person name="Kohler A."/>
            <person name="Grigoriev I.V."/>
            <person name="Martin F.M."/>
            <person name="Hacquard S."/>
        </authorList>
    </citation>
    <scope>NUCLEOTIDE SEQUENCE</scope>
    <source>
        <strain evidence="2">MPI-SDFR-AT-0120</strain>
    </source>
</reference>